<proteinExistence type="predicted"/>
<keyword evidence="2" id="KW-1185">Reference proteome</keyword>
<dbReference type="EMBL" id="KV454412">
    <property type="protein sequence ID" value="ODQ64227.1"/>
    <property type="molecule type" value="Genomic_DNA"/>
</dbReference>
<protein>
    <recommendedName>
        <fullName evidence="3">Mis14-domain-containing protein</fullName>
    </recommendedName>
</protein>
<dbReference type="PANTHER" id="PTHR31749:SF3">
    <property type="entry name" value="KINETOCHORE-ASSOCIATED PROTEIN NSL1 HOMOLOG"/>
    <property type="match status" value="1"/>
</dbReference>
<gene>
    <name evidence="1" type="ORF">NADFUDRAFT_66985</name>
</gene>
<dbReference type="Proteomes" id="UP000095009">
    <property type="component" value="Unassembled WGS sequence"/>
</dbReference>
<dbReference type="GO" id="GO:0000070">
    <property type="term" value="P:mitotic sister chromatid segregation"/>
    <property type="evidence" value="ECO:0007669"/>
    <property type="project" value="InterPro"/>
</dbReference>
<organism evidence="1 2">
    <name type="scientific">Nadsonia fulvescens var. elongata DSM 6958</name>
    <dbReference type="NCBI Taxonomy" id="857566"/>
    <lineage>
        <taxon>Eukaryota</taxon>
        <taxon>Fungi</taxon>
        <taxon>Dikarya</taxon>
        <taxon>Ascomycota</taxon>
        <taxon>Saccharomycotina</taxon>
        <taxon>Dipodascomycetes</taxon>
        <taxon>Dipodascales</taxon>
        <taxon>Dipodascales incertae sedis</taxon>
        <taxon>Nadsonia</taxon>
    </lineage>
</organism>
<dbReference type="Pfam" id="PF08641">
    <property type="entry name" value="Mis14"/>
    <property type="match status" value="1"/>
</dbReference>
<dbReference type="AlphaFoldDB" id="A0A1E3PH91"/>
<evidence type="ECO:0000313" key="2">
    <source>
        <dbReference type="Proteomes" id="UP000095009"/>
    </source>
</evidence>
<reference evidence="1 2" key="1">
    <citation type="journal article" date="2016" name="Proc. Natl. Acad. Sci. U.S.A.">
        <title>Comparative genomics of biotechnologically important yeasts.</title>
        <authorList>
            <person name="Riley R."/>
            <person name="Haridas S."/>
            <person name="Wolfe K.H."/>
            <person name="Lopes M.R."/>
            <person name="Hittinger C.T."/>
            <person name="Goeker M."/>
            <person name="Salamov A.A."/>
            <person name="Wisecaver J.H."/>
            <person name="Long T.M."/>
            <person name="Calvey C.H."/>
            <person name="Aerts A.L."/>
            <person name="Barry K.W."/>
            <person name="Choi C."/>
            <person name="Clum A."/>
            <person name="Coughlan A.Y."/>
            <person name="Deshpande S."/>
            <person name="Douglass A.P."/>
            <person name="Hanson S.J."/>
            <person name="Klenk H.-P."/>
            <person name="LaButti K.M."/>
            <person name="Lapidus A."/>
            <person name="Lindquist E.A."/>
            <person name="Lipzen A.M."/>
            <person name="Meier-Kolthoff J.P."/>
            <person name="Ohm R.A."/>
            <person name="Otillar R.P."/>
            <person name="Pangilinan J.L."/>
            <person name="Peng Y."/>
            <person name="Rokas A."/>
            <person name="Rosa C.A."/>
            <person name="Scheuner C."/>
            <person name="Sibirny A.A."/>
            <person name="Slot J.C."/>
            <person name="Stielow J.B."/>
            <person name="Sun H."/>
            <person name="Kurtzman C.P."/>
            <person name="Blackwell M."/>
            <person name="Grigoriev I.V."/>
            <person name="Jeffries T.W."/>
        </authorList>
    </citation>
    <scope>NUCLEOTIDE SEQUENCE [LARGE SCALE GENOMIC DNA]</scope>
    <source>
        <strain evidence="1 2">DSM 6958</strain>
    </source>
</reference>
<name>A0A1E3PH91_9ASCO</name>
<evidence type="ECO:0000313" key="1">
    <source>
        <dbReference type="EMBL" id="ODQ64227.1"/>
    </source>
</evidence>
<dbReference type="InterPro" id="IPR013950">
    <property type="entry name" value="Mis14/Nsl1"/>
</dbReference>
<dbReference type="PANTHER" id="PTHR31749">
    <property type="entry name" value="KINETOCHORE-ASSOCIATED PROTEIN NSL1 HOMOLOG"/>
    <property type="match status" value="1"/>
</dbReference>
<dbReference type="OrthoDB" id="2135762at2759"/>
<accession>A0A1E3PH91</accession>
<sequence>MEDLHSKIQLSSEDLRYIISNLMTAAKEKLDLHLPNPGTQDKDNEDPMRERVNELVNEFILETFELTKHSLIVDGIPMSSAQSLKTHLNQPNELIDPYDTELNEELRTVFQQVDEETLRVTQMRRNVPQELAESYQLITEEEARLLHQKQPSIDDMDDVDEQVGLQLPNLFTKDSDTDLKAEFITTLQLVNDIRNRRGPRTMEKLLNLENTIDFLSVG</sequence>
<dbReference type="GO" id="GO:0000444">
    <property type="term" value="C:MIS12/MIND type complex"/>
    <property type="evidence" value="ECO:0007669"/>
    <property type="project" value="TreeGrafter"/>
</dbReference>
<dbReference type="STRING" id="857566.A0A1E3PH91"/>
<evidence type="ECO:0008006" key="3">
    <source>
        <dbReference type="Google" id="ProtNLM"/>
    </source>
</evidence>